<evidence type="ECO:0000313" key="3">
    <source>
        <dbReference type="Proteomes" id="UP000186817"/>
    </source>
</evidence>
<organism evidence="2 3">
    <name type="scientific">Symbiodinium microadriaticum</name>
    <name type="common">Dinoflagellate</name>
    <name type="synonym">Zooxanthella microadriatica</name>
    <dbReference type="NCBI Taxonomy" id="2951"/>
    <lineage>
        <taxon>Eukaryota</taxon>
        <taxon>Sar</taxon>
        <taxon>Alveolata</taxon>
        <taxon>Dinophyceae</taxon>
        <taxon>Suessiales</taxon>
        <taxon>Symbiodiniaceae</taxon>
        <taxon>Symbiodinium</taxon>
    </lineage>
</organism>
<evidence type="ECO:0000256" key="1">
    <source>
        <dbReference type="SAM" id="MobiDB-lite"/>
    </source>
</evidence>
<reference evidence="2 3" key="1">
    <citation type="submission" date="2016-02" db="EMBL/GenBank/DDBJ databases">
        <title>Genome analysis of coral dinoflagellate symbionts highlights evolutionary adaptations to a symbiotic lifestyle.</title>
        <authorList>
            <person name="Aranda M."/>
            <person name="Li Y."/>
            <person name="Liew Y.J."/>
            <person name="Baumgarten S."/>
            <person name="Simakov O."/>
            <person name="Wilson M."/>
            <person name="Piel J."/>
            <person name="Ashoor H."/>
            <person name="Bougouffa S."/>
            <person name="Bajic V.B."/>
            <person name="Ryu T."/>
            <person name="Ravasi T."/>
            <person name="Bayer T."/>
            <person name="Micklem G."/>
            <person name="Kim H."/>
            <person name="Bhak J."/>
            <person name="Lajeunesse T.C."/>
            <person name="Voolstra C.R."/>
        </authorList>
    </citation>
    <scope>NUCLEOTIDE SEQUENCE [LARGE SCALE GENOMIC DNA]</scope>
    <source>
        <strain evidence="2 3">CCMP2467</strain>
    </source>
</reference>
<feature type="compositionally biased region" description="Basic and acidic residues" evidence="1">
    <location>
        <begin position="919"/>
        <end position="929"/>
    </location>
</feature>
<evidence type="ECO:0000313" key="2">
    <source>
        <dbReference type="EMBL" id="OLQ00215.1"/>
    </source>
</evidence>
<comment type="caution">
    <text evidence="2">The sequence shown here is derived from an EMBL/GenBank/DDBJ whole genome shotgun (WGS) entry which is preliminary data.</text>
</comment>
<dbReference type="EMBL" id="LSRX01000335">
    <property type="protein sequence ID" value="OLQ00215.1"/>
    <property type="molecule type" value="Genomic_DNA"/>
</dbReference>
<dbReference type="OrthoDB" id="419354at2759"/>
<feature type="region of interest" description="Disordered" evidence="1">
    <location>
        <begin position="919"/>
        <end position="941"/>
    </location>
</feature>
<accession>A0A1Q9DYE3</accession>
<proteinExistence type="predicted"/>
<protein>
    <submittedName>
        <fullName evidence="2">Uncharacterized protein</fullName>
    </submittedName>
</protein>
<dbReference type="AlphaFoldDB" id="A0A1Q9DYE3"/>
<gene>
    <name evidence="2" type="ORF">AK812_SmicGene17170</name>
</gene>
<sequence length="941" mass="104337">MIRNWADSVAGNSRRDPEGASAMRLSMELLVSTLEGQADALEAVRSGMFDCKRWGFHRYDMVFLIRCLFLCSNLRSDRALRDALVASLHVLFQGSPGGEANYFIEILGDSDFPVPSPSTLGHMRFVLDCVAMLQMRKYHEKVFAAGQPKPALFFLLDSSPQGNVNWLMIEYFLVEGNKLQGLCADAWRLHKLGRVRWQDDPDEERVAEERGLVERLTSVVQHHVLPPVGLGSGRSSLQYEHHALLHALFLETGNFELMCAVASQTTAIASDKGDSFVADDGDGLNEGIADAMPSFWDDVYPGMNALINCLSAKFFRQRFAATCFRASEIACGQFESFITAITDMELAEARAHPLTKRFCEQGPLNSELLDFLNGQDRSELPLVMQEAGRLLLVPVNEISVERLHAQTRKELKRGPAAGADYDKISKQIVYHLDLQSQFLPSNPAFNKTSGRGSGAEGAVSLEDLRQQLLLEKFRQVHAPGTFYTIRKAYAADVLVADELPVFHVNSRPQESATDLMFQADGDAGVDVDSAVPGPVQNHAEVAPPAKDRDLFIAFQVLNIKPSAKKYALCDTGKELQVTDIAVSQHRVLNLDTVAKELEVSMEPGSDSKAWSRMLTARALSSCYAWSAKTGSLTAALQESLAADVASEELLQHIRRCVSMLYLARAVPNTTNYVPANTLQESFNDALDFLLSKGCVLRSDGLCQLTSRGLEALQLTQVLVEPTALLSLEADTPARKRSASALLHFLVEKGWSLQHVNPRRAVEPLGPFSEASPPSSKTIVIKETRKTIDREYMLALVLVEDSRHRKKLLDIGINSIEHLMPLPFYVALNNADEAALQAMLMEADAGDDEVDLAQRFQRVRQGWRRKAGYRRGRAIPNEHTRMRLTKMLKSRLPSGLVPTRDVAVAVLRLSQLHLLLEDNRGQPRATKDNRGPGYISTLQDYA</sequence>
<keyword evidence="3" id="KW-1185">Reference proteome</keyword>
<name>A0A1Q9DYE3_SYMMI</name>
<dbReference type="Proteomes" id="UP000186817">
    <property type="component" value="Unassembled WGS sequence"/>
</dbReference>